<name>A0A5J9TMS4_9POAL</name>
<evidence type="ECO:0000259" key="2">
    <source>
        <dbReference type="Pfam" id="PF03478"/>
    </source>
</evidence>
<dbReference type="Gene3D" id="1.20.1280.50">
    <property type="match status" value="1"/>
</dbReference>
<dbReference type="PANTHER" id="PTHR33110:SF138">
    <property type="entry name" value="DUF295 DOMAIN-CONTAINING PROTEIN"/>
    <property type="match status" value="1"/>
</dbReference>
<keyword evidence="5" id="KW-1185">Reference proteome</keyword>
<dbReference type="InterPro" id="IPR036047">
    <property type="entry name" value="F-box-like_dom_sf"/>
</dbReference>
<evidence type="ECO:0000256" key="1">
    <source>
        <dbReference type="SAM" id="MobiDB-lite"/>
    </source>
</evidence>
<dbReference type="SUPFAM" id="SSF81383">
    <property type="entry name" value="F-box domain"/>
    <property type="match status" value="1"/>
</dbReference>
<reference evidence="4 5" key="1">
    <citation type="journal article" date="2019" name="Sci. Rep.">
        <title>A high-quality genome of Eragrostis curvula grass provides insights into Poaceae evolution and supports new strategies to enhance forage quality.</title>
        <authorList>
            <person name="Carballo J."/>
            <person name="Santos B.A.C.M."/>
            <person name="Zappacosta D."/>
            <person name="Garbus I."/>
            <person name="Selva J.P."/>
            <person name="Gallo C.A."/>
            <person name="Diaz A."/>
            <person name="Albertini E."/>
            <person name="Caccamo M."/>
            <person name="Echenique V."/>
        </authorList>
    </citation>
    <scope>NUCLEOTIDE SEQUENCE [LARGE SCALE GENOMIC DNA]</scope>
    <source>
        <strain evidence="5">cv. Victoria</strain>
        <tissue evidence="4">Leaf</tissue>
    </source>
</reference>
<sequence length="499" mass="56123">LFHSITPFHQPRFSPIPRKPGLPDHGQVHYSTGLIESRPESSRRRPPSSSTAGGGGPGGVDSITFPLVDWPLIPQEEPRSSLVRCHTYESITMFKKHAQTWMMAAAWPLSWSDLPQELLGLVLKRLPSLPDRVRLRAVCHPWRFNAQLQPLPPPLPWLSLLDGTFLSIPDGEIIRMPVPDGSRCCGSIDNWLFLIQSDGRYSLMNPFSKAMMDLPNLDTVWHSDWYNASDRFKPLFYKMVVPSPLDLSPDSVVAVLIADDGNGYTVCICQPPIATDLVRGRYRDPLYLLDEIEFFDGKLYCTVFGDKLFQVEIADGLESKGKIASIQCVINSVDHFNCRPKHLADADATFGIRKYLVKCVGRLLMVERWSRNMAAGRRPGPPDYLEHDRTVAFQVFEADLSTNPGQWVSVNKLDGQALFVGQHCSKSFPAEKYNGIQENCIYFMCDYPRPECAADPLRDSGVYNITNGVITPLLFEAAAVPRNRGGQWRPTWFFPAESV</sequence>
<dbReference type="PANTHER" id="PTHR33110">
    <property type="entry name" value="F-BOX/KELCH-REPEAT PROTEIN-RELATED"/>
    <property type="match status" value="1"/>
</dbReference>
<dbReference type="Pfam" id="PF12937">
    <property type="entry name" value="F-box-like"/>
    <property type="match status" value="1"/>
</dbReference>
<dbReference type="Proteomes" id="UP000324897">
    <property type="component" value="Chromosome 3"/>
</dbReference>
<feature type="region of interest" description="Disordered" evidence="1">
    <location>
        <begin position="1"/>
        <end position="60"/>
    </location>
</feature>
<proteinExistence type="predicted"/>
<feature type="domain" description="KIB1-4 beta-propeller" evidence="2">
    <location>
        <begin position="165"/>
        <end position="464"/>
    </location>
</feature>
<gene>
    <name evidence="4" type="ORF">EJB05_46261</name>
</gene>
<dbReference type="InterPro" id="IPR005174">
    <property type="entry name" value="KIB1-4_b-propeller"/>
</dbReference>
<evidence type="ECO:0000259" key="3">
    <source>
        <dbReference type="Pfam" id="PF12937"/>
    </source>
</evidence>
<dbReference type="EMBL" id="RWGY01000039">
    <property type="protein sequence ID" value="TVU12610.1"/>
    <property type="molecule type" value="Genomic_DNA"/>
</dbReference>
<dbReference type="AlphaFoldDB" id="A0A5J9TMS4"/>
<organism evidence="4 5">
    <name type="scientific">Eragrostis curvula</name>
    <name type="common">weeping love grass</name>
    <dbReference type="NCBI Taxonomy" id="38414"/>
    <lineage>
        <taxon>Eukaryota</taxon>
        <taxon>Viridiplantae</taxon>
        <taxon>Streptophyta</taxon>
        <taxon>Embryophyta</taxon>
        <taxon>Tracheophyta</taxon>
        <taxon>Spermatophyta</taxon>
        <taxon>Magnoliopsida</taxon>
        <taxon>Liliopsida</taxon>
        <taxon>Poales</taxon>
        <taxon>Poaceae</taxon>
        <taxon>PACMAD clade</taxon>
        <taxon>Chloridoideae</taxon>
        <taxon>Eragrostideae</taxon>
        <taxon>Eragrostidinae</taxon>
        <taxon>Eragrostis</taxon>
    </lineage>
</organism>
<dbReference type="InterPro" id="IPR001810">
    <property type="entry name" value="F-box_dom"/>
</dbReference>
<protein>
    <submittedName>
        <fullName evidence="4">Uncharacterized protein</fullName>
    </submittedName>
</protein>
<comment type="caution">
    <text evidence="4">The sequence shown here is derived from an EMBL/GenBank/DDBJ whole genome shotgun (WGS) entry which is preliminary data.</text>
</comment>
<evidence type="ECO:0000313" key="4">
    <source>
        <dbReference type="EMBL" id="TVU12610.1"/>
    </source>
</evidence>
<dbReference type="Pfam" id="PF03478">
    <property type="entry name" value="Beta-prop_KIB1-4"/>
    <property type="match status" value="1"/>
</dbReference>
<feature type="domain" description="F-box" evidence="3">
    <location>
        <begin position="111"/>
        <end position="144"/>
    </location>
</feature>
<dbReference type="OrthoDB" id="621744at2759"/>
<accession>A0A5J9TMS4</accession>
<feature type="non-terminal residue" evidence="4">
    <location>
        <position position="1"/>
    </location>
</feature>
<evidence type="ECO:0000313" key="5">
    <source>
        <dbReference type="Proteomes" id="UP000324897"/>
    </source>
</evidence>